<comment type="caution">
    <text evidence="2">The sequence shown here is derived from an EMBL/GenBank/DDBJ whole genome shotgun (WGS) entry which is preliminary data.</text>
</comment>
<dbReference type="SUPFAM" id="SSF46785">
    <property type="entry name" value="Winged helix' DNA-binding domain"/>
    <property type="match status" value="1"/>
</dbReference>
<evidence type="ECO:0000313" key="2">
    <source>
        <dbReference type="EMBL" id="OGE26388.1"/>
    </source>
</evidence>
<organism evidence="2 3">
    <name type="scientific">Candidatus Daviesbacteria bacterium RIFCSPHIGHO2_02_FULL_39_12</name>
    <dbReference type="NCBI Taxonomy" id="1797770"/>
    <lineage>
        <taxon>Bacteria</taxon>
        <taxon>Candidatus Daviesiibacteriota</taxon>
    </lineage>
</organism>
<reference evidence="2 3" key="1">
    <citation type="journal article" date="2016" name="Nat. Commun.">
        <title>Thousands of microbial genomes shed light on interconnected biogeochemical processes in an aquifer system.</title>
        <authorList>
            <person name="Anantharaman K."/>
            <person name="Brown C.T."/>
            <person name="Hug L.A."/>
            <person name="Sharon I."/>
            <person name="Castelle C.J."/>
            <person name="Probst A.J."/>
            <person name="Thomas B.C."/>
            <person name="Singh A."/>
            <person name="Wilkins M.J."/>
            <person name="Karaoz U."/>
            <person name="Brodie E.L."/>
            <person name="Williams K.H."/>
            <person name="Hubbard S.S."/>
            <person name="Banfield J.F."/>
        </authorList>
    </citation>
    <scope>NUCLEOTIDE SEQUENCE [LARGE SCALE GENOMIC DNA]</scope>
</reference>
<dbReference type="InterPro" id="IPR036388">
    <property type="entry name" value="WH-like_DNA-bd_sf"/>
</dbReference>
<dbReference type="InterPro" id="IPR048846">
    <property type="entry name" value="PaaX-like_central"/>
</dbReference>
<accession>A0A1F5JCV2</accession>
<dbReference type="Gene3D" id="1.10.10.10">
    <property type="entry name" value="Winged helix-like DNA-binding domain superfamily/Winged helix DNA-binding domain"/>
    <property type="match status" value="1"/>
</dbReference>
<name>A0A1F5JCV2_9BACT</name>
<evidence type="ECO:0000259" key="1">
    <source>
        <dbReference type="Pfam" id="PF20803"/>
    </source>
</evidence>
<dbReference type="PANTHER" id="PTHR30319">
    <property type="entry name" value="PHENYLACETIC ACID REGULATOR-RELATED TRANSCRIPTIONAL REPRESSOR"/>
    <property type="match status" value="1"/>
</dbReference>
<dbReference type="SUPFAM" id="SSF143430">
    <property type="entry name" value="TTP0101/SSO1404-like"/>
    <property type="match status" value="1"/>
</dbReference>
<dbReference type="GO" id="GO:0006351">
    <property type="term" value="P:DNA-templated transcription"/>
    <property type="evidence" value="ECO:0007669"/>
    <property type="project" value="TreeGrafter"/>
</dbReference>
<feature type="domain" description="Transcriptional repressor PaaX-like central Cas2-like" evidence="1">
    <location>
        <begin position="90"/>
        <end position="159"/>
    </location>
</feature>
<dbReference type="EMBL" id="MFCX01000011">
    <property type="protein sequence ID" value="OGE26388.1"/>
    <property type="molecule type" value="Genomic_DNA"/>
</dbReference>
<proteinExistence type="predicted"/>
<dbReference type="Proteomes" id="UP000177042">
    <property type="component" value="Unassembled WGS sequence"/>
</dbReference>
<dbReference type="Pfam" id="PF20803">
    <property type="entry name" value="PaaX_M"/>
    <property type="match status" value="1"/>
</dbReference>
<protein>
    <recommendedName>
        <fullName evidence="1">Transcriptional repressor PaaX-like central Cas2-like domain-containing protein</fullName>
    </recommendedName>
</protein>
<dbReference type="AlphaFoldDB" id="A0A1F5JCV2"/>
<sequence>MVKKKLRDAILLVLEKSVDGIVRIDDFRAHYYRYHYGAPELNKSALAQALKRLREHGFIEKQKDEEKIIFKLTEAGRDWLLKNKPDDQIEWDGVWRLVIFDIPESYKRARNTLRRRLKDWGFSAWQKSVWASKKPLTTALRKLVKELGIDDWVLVIESSGNGK</sequence>
<gene>
    <name evidence="2" type="ORF">A3C26_01500</name>
</gene>
<evidence type="ECO:0000313" key="3">
    <source>
        <dbReference type="Proteomes" id="UP000177042"/>
    </source>
</evidence>
<dbReference type="Gene3D" id="3.30.70.2650">
    <property type="match status" value="1"/>
</dbReference>
<dbReference type="InterPro" id="IPR036390">
    <property type="entry name" value="WH_DNA-bd_sf"/>
</dbReference>
<dbReference type="PANTHER" id="PTHR30319:SF1">
    <property type="entry name" value="TRANSCRIPTIONAL REPRESSOR PAAX"/>
    <property type="match status" value="1"/>
</dbReference>